<accession>A0A0N8QA19</accession>
<sequence length="44" mass="5133">MMTIGAVRHWLNPGLIHNPQDRTLLIGRKQRRVHHTINLPLLSQ</sequence>
<dbReference type="Proteomes" id="UP000050297">
    <property type="component" value="Unassembled WGS sequence"/>
</dbReference>
<name>A0A0N8QA19_PSESX</name>
<protein>
    <submittedName>
        <fullName evidence="1">Uncharacterized protein</fullName>
    </submittedName>
</protein>
<dbReference type="EMBL" id="LJPM01000570">
    <property type="protein sequence ID" value="KPW09958.1"/>
    <property type="molecule type" value="Genomic_DNA"/>
</dbReference>
<organism evidence="1 2">
    <name type="scientific">Pseudomonas syringae pv. aceris</name>
    <dbReference type="NCBI Taxonomy" id="199198"/>
    <lineage>
        <taxon>Bacteria</taxon>
        <taxon>Pseudomonadati</taxon>
        <taxon>Pseudomonadota</taxon>
        <taxon>Gammaproteobacteria</taxon>
        <taxon>Pseudomonadales</taxon>
        <taxon>Pseudomonadaceae</taxon>
        <taxon>Pseudomonas</taxon>
        <taxon>Pseudomonas syringae</taxon>
    </lineage>
</organism>
<dbReference type="AlphaFoldDB" id="A0A0N8QA19"/>
<dbReference type="PATRIC" id="fig|199198.5.peg.4521"/>
<comment type="caution">
    <text evidence="1">The sequence shown here is derived from an EMBL/GenBank/DDBJ whole genome shotgun (WGS) entry which is preliminary data.</text>
</comment>
<evidence type="ECO:0000313" key="2">
    <source>
        <dbReference type="Proteomes" id="UP000050297"/>
    </source>
</evidence>
<evidence type="ECO:0000313" key="1">
    <source>
        <dbReference type="EMBL" id="KPW09958.1"/>
    </source>
</evidence>
<gene>
    <name evidence="1" type="ORF">ALO91_103408</name>
</gene>
<reference evidence="1 2" key="1">
    <citation type="submission" date="2015-09" db="EMBL/GenBank/DDBJ databases">
        <title>Genome announcement of multiple Pseudomonas syringae strains.</title>
        <authorList>
            <person name="Thakur S."/>
            <person name="Wang P.W."/>
            <person name="Gong Y."/>
            <person name="Weir B.S."/>
            <person name="Guttman D.S."/>
        </authorList>
    </citation>
    <scope>NUCLEOTIDE SEQUENCE [LARGE SCALE GENOMIC DNA]</scope>
    <source>
        <strain evidence="1 2">ICMP2802</strain>
    </source>
</reference>
<proteinExistence type="predicted"/>